<dbReference type="InterPro" id="IPR023485">
    <property type="entry name" value="Ptyr_pPase"/>
</dbReference>
<dbReference type="Proteomes" id="UP000231658">
    <property type="component" value="Unassembled WGS sequence"/>
</dbReference>
<evidence type="ECO:0000256" key="1">
    <source>
        <dbReference type="ARBA" id="ARBA00022849"/>
    </source>
</evidence>
<dbReference type="Gene3D" id="3.40.50.2300">
    <property type="match status" value="1"/>
</dbReference>
<name>A0A1C3RHR7_9PROT</name>
<protein>
    <submittedName>
        <fullName evidence="3">Protein tyrosine phosphatase</fullName>
    </submittedName>
</protein>
<dbReference type="EMBL" id="FLYE01000023">
    <property type="protein sequence ID" value="SCA56754.1"/>
    <property type="molecule type" value="Genomic_DNA"/>
</dbReference>
<dbReference type="RefSeq" id="WP_069188828.1">
    <property type="nucleotide sequence ID" value="NZ_FLYE01000023.1"/>
</dbReference>
<dbReference type="Pfam" id="PF01451">
    <property type="entry name" value="LMWPc"/>
    <property type="match status" value="1"/>
</dbReference>
<dbReference type="InterPro" id="IPR036196">
    <property type="entry name" value="Ptyr_pPase_sf"/>
</dbReference>
<dbReference type="PANTHER" id="PTHR43428">
    <property type="entry name" value="ARSENATE REDUCTASE"/>
    <property type="match status" value="1"/>
</dbReference>
<evidence type="ECO:0000313" key="3">
    <source>
        <dbReference type="EMBL" id="SCA56754.1"/>
    </source>
</evidence>
<dbReference type="PANTHER" id="PTHR43428:SF1">
    <property type="entry name" value="ARSENATE REDUCTASE"/>
    <property type="match status" value="1"/>
</dbReference>
<keyword evidence="1" id="KW-0059">Arsenical resistance</keyword>
<reference evidence="3 4" key="1">
    <citation type="submission" date="2016-07" db="EMBL/GenBank/DDBJ databases">
        <authorList>
            <person name="Lefevre C.T."/>
        </authorList>
    </citation>
    <scope>NUCLEOTIDE SEQUENCE [LARGE SCALE GENOMIC DNA]</scope>
    <source>
        <strain evidence="3">PR1</strain>
    </source>
</reference>
<proteinExistence type="predicted"/>
<evidence type="ECO:0000313" key="4">
    <source>
        <dbReference type="Proteomes" id="UP000231658"/>
    </source>
</evidence>
<accession>A0A1C3RHR7</accession>
<dbReference type="SMART" id="SM00226">
    <property type="entry name" value="LMWPc"/>
    <property type="match status" value="1"/>
</dbReference>
<sequence>MSELPSAILFCCTMNAIRSPMAEGIMKLIHGRRIYVDSCGVRLGQETDGFVIEVMDEIGIDMTTHHPKSFDQLEDSFYDQIITLSPEAHHHALDMASYMDCDVTLWNTFDPSLTSGSRDQRLDAYRMVRDQLMMKIKQVFPRHGMADV</sequence>
<organism evidence="3 4">
    <name type="scientific">Candidatus Terasakiella magnetica</name>
    <dbReference type="NCBI Taxonomy" id="1867952"/>
    <lineage>
        <taxon>Bacteria</taxon>
        <taxon>Pseudomonadati</taxon>
        <taxon>Pseudomonadota</taxon>
        <taxon>Alphaproteobacteria</taxon>
        <taxon>Rhodospirillales</taxon>
        <taxon>Terasakiellaceae</taxon>
        <taxon>Terasakiella</taxon>
    </lineage>
</organism>
<gene>
    <name evidence="3" type="ORF">MTBPR1_30124</name>
</gene>
<dbReference type="AlphaFoldDB" id="A0A1C3RHR7"/>
<feature type="domain" description="Phosphotyrosine protein phosphatase I" evidence="2">
    <location>
        <begin position="6"/>
        <end position="142"/>
    </location>
</feature>
<dbReference type="OrthoDB" id="9799372at2"/>
<dbReference type="SUPFAM" id="SSF52788">
    <property type="entry name" value="Phosphotyrosine protein phosphatases I"/>
    <property type="match status" value="1"/>
</dbReference>
<keyword evidence="4" id="KW-1185">Reference proteome</keyword>
<dbReference type="STRING" id="1867952.MTBPR1_30124"/>
<evidence type="ECO:0000259" key="2">
    <source>
        <dbReference type="SMART" id="SM00226"/>
    </source>
</evidence>
<dbReference type="GO" id="GO:0046685">
    <property type="term" value="P:response to arsenic-containing substance"/>
    <property type="evidence" value="ECO:0007669"/>
    <property type="project" value="UniProtKB-KW"/>
</dbReference>